<dbReference type="PROSITE" id="PS01183">
    <property type="entry name" value="UBIE_1"/>
    <property type="match status" value="1"/>
</dbReference>
<dbReference type="GO" id="GO:0006744">
    <property type="term" value="P:ubiquinone biosynthetic process"/>
    <property type="evidence" value="ECO:0007669"/>
    <property type="project" value="UniProtKB-UniPathway"/>
</dbReference>
<dbReference type="PROSITE" id="PS01184">
    <property type="entry name" value="UBIE_2"/>
    <property type="match status" value="1"/>
</dbReference>
<dbReference type="HAMAP" id="MF_01813">
    <property type="entry name" value="MenG_UbiE_methyltr"/>
    <property type="match status" value="1"/>
</dbReference>
<proteinExistence type="inferred from homology"/>
<dbReference type="PANTHER" id="PTHR43591:SF24">
    <property type="entry name" value="2-METHOXY-6-POLYPRENYL-1,4-BENZOQUINOL METHYLASE, MITOCHONDRIAL"/>
    <property type="match status" value="1"/>
</dbReference>
<dbReference type="Proteomes" id="UP000461162">
    <property type="component" value="Unassembled WGS sequence"/>
</dbReference>
<comment type="pathway">
    <text evidence="5">Quinol/quinone metabolism; menaquinone biosynthesis; menaquinol from 1,4-dihydroxy-2-naphthoate: step 2/2.</text>
</comment>
<keyword evidence="7" id="KW-1185">Reference proteome</keyword>
<evidence type="ECO:0000313" key="6">
    <source>
        <dbReference type="EMBL" id="MUM77777.1"/>
    </source>
</evidence>
<reference evidence="6 7" key="1">
    <citation type="submission" date="2019-11" db="EMBL/GenBank/DDBJ databases">
        <title>Pseudodesulfovibrio alkaliphilus, sp. nov., an alkaliphilic sulfate-reducing bacteria from mud volcano of Taman peninsula, Russia.</title>
        <authorList>
            <person name="Frolova A."/>
            <person name="Merkel A.Y."/>
            <person name="Slobodkin A.I."/>
        </authorList>
    </citation>
    <scope>NUCLEOTIDE SEQUENCE [LARGE SCALE GENOMIC DNA]</scope>
    <source>
        <strain evidence="6 7">F-1</strain>
    </source>
</reference>
<comment type="function">
    <text evidence="5">Methyltransferase required for the conversion of demethylmenaquinol (DMKH2) to menaquinol (MKH2).</text>
</comment>
<feature type="binding site" evidence="5">
    <location>
        <position position="71"/>
    </location>
    <ligand>
        <name>S-adenosyl-L-methionine</name>
        <dbReference type="ChEBI" id="CHEBI:59789"/>
    </ligand>
</feature>
<dbReference type="EMBL" id="WODC01000005">
    <property type="protein sequence ID" value="MUM77777.1"/>
    <property type="molecule type" value="Genomic_DNA"/>
</dbReference>
<dbReference type="InterPro" id="IPR029063">
    <property type="entry name" value="SAM-dependent_MTases_sf"/>
</dbReference>
<comment type="caution">
    <text evidence="5">Lacks conserved residue(s) required for the propagation of feature annotation.</text>
</comment>
<dbReference type="AlphaFoldDB" id="A0A7K1KNZ7"/>
<comment type="similarity">
    <text evidence="5">Belongs to the class I-like SAM-binding methyltransferase superfamily. MenG/UbiE family.</text>
</comment>
<keyword evidence="4 5" id="KW-0949">S-adenosyl-L-methionine</keyword>
<comment type="catalytic activity">
    <reaction evidence="5">
        <text>a 2-demethylmenaquinol + S-adenosyl-L-methionine = a menaquinol + S-adenosyl-L-homocysteine + H(+)</text>
        <dbReference type="Rhea" id="RHEA:42640"/>
        <dbReference type="Rhea" id="RHEA-COMP:9539"/>
        <dbReference type="Rhea" id="RHEA-COMP:9563"/>
        <dbReference type="ChEBI" id="CHEBI:15378"/>
        <dbReference type="ChEBI" id="CHEBI:18151"/>
        <dbReference type="ChEBI" id="CHEBI:55437"/>
        <dbReference type="ChEBI" id="CHEBI:57856"/>
        <dbReference type="ChEBI" id="CHEBI:59789"/>
        <dbReference type="EC" id="2.1.1.163"/>
    </reaction>
</comment>
<comment type="caution">
    <text evidence="6">The sequence shown here is derived from an EMBL/GenBank/DDBJ whole genome shotgun (WGS) entry which is preliminary data.</text>
</comment>
<sequence>MTGDQCRSATGAATPDEHGRRVAAMFGRIAGWYDFLNHALSGGQDIYWRYRLARAARPQPGETVLDLAAGTMDVSVELARQYPGCRVAALDFALPMLERGKVRKLSEGLEKRIFPVQADGRLLPLADASMGAATIAFGIRNILPRQDAYGEFLRVLKPGARLCILEFGTGSRRVWRGLYNFYLDTLLPFIGDRISGDPGAYRYLAETIKSFPDERALARELLDAGFARVYHVPMMSGIVYLHVAEKAGRG</sequence>
<evidence type="ECO:0000313" key="7">
    <source>
        <dbReference type="Proteomes" id="UP000461162"/>
    </source>
</evidence>
<dbReference type="GO" id="GO:0032259">
    <property type="term" value="P:methylation"/>
    <property type="evidence" value="ECO:0007669"/>
    <property type="project" value="UniProtKB-KW"/>
</dbReference>
<accession>A0A7K1KNZ7</accession>
<evidence type="ECO:0000256" key="2">
    <source>
        <dbReference type="ARBA" id="ARBA00022603"/>
    </source>
</evidence>
<keyword evidence="2 5" id="KW-0489">Methyltransferase</keyword>
<feature type="binding site" evidence="5">
    <location>
        <begin position="119"/>
        <end position="120"/>
    </location>
    <ligand>
        <name>S-adenosyl-L-methionine</name>
        <dbReference type="ChEBI" id="CHEBI:59789"/>
    </ligand>
</feature>
<evidence type="ECO:0000256" key="4">
    <source>
        <dbReference type="ARBA" id="ARBA00022691"/>
    </source>
</evidence>
<dbReference type="InterPro" id="IPR004033">
    <property type="entry name" value="UbiE/COQ5_MeTrFase"/>
</dbReference>
<dbReference type="PROSITE" id="PS51608">
    <property type="entry name" value="SAM_MT_UBIE"/>
    <property type="match status" value="1"/>
</dbReference>
<dbReference type="Pfam" id="PF01209">
    <property type="entry name" value="Ubie_methyltran"/>
    <property type="match status" value="1"/>
</dbReference>
<evidence type="ECO:0000256" key="3">
    <source>
        <dbReference type="ARBA" id="ARBA00022679"/>
    </source>
</evidence>
<dbReference type="NCBIfam" id="TIGR01934">
    <property type="entry name" value="MenG_MenH_UbiE"/>
    <property type="match status" value="1"/>
</dbReference>
<dbReference type="InterPro" id="IPR023576">
    <property type="entry name" value="UbiE/COQ5_MeTrFase_CS"/>
</dbReference>
<dbReference type="SUPFAM" id="SSF53335">
    <property type="entry name" value="S-adenosyl-L-methionine-dependent methyltransferases"/>
    <property type="match status" value="1"/>
</dbReference>
<keyword evidence="3 5" id="KW-0808">Transferase</keyword>
<organism evidence="6 7">
    <name type="scientific">Pseudodesulfovibrio alkaliphilus</name>
    <dbReference type="NCBI Taxonomy" id="2661613"/>
    <lineage>
        <taxon>Bacteria</taxon>
        <taxon>Pseudomonadati</taxon>
        <taxon>Thermodesulfobacteriota</taxon>
        <taxon>Desulfovibrionia</taxon>
        <taxon>Desulfovibrionales</taxon>
        <taxon>Desulfovibrionaceae</taxon>
    </lineage>
</organism>
<gene>
    <name evidence="5" type="primary">menG</name>
    <name evidence="6" type="ORF">GKC30_09040</name>
</gene>
<dbReference type="CDD" id="cd02440">
    <property type="entry name" value="AdoMet_MTases"/>
    <property type="match status" value="1"/>
</dbReference>
<evidence type="ECO:0000256" key="1">
    <source>
        <dbReference type="ARBA" id="ARBA00022428"/>
    </source>
</evidence>
<keyword evidence="6" id="KW-0830">Ubiquinone</keyword>
<dbReference type="RefSeq" id="WP_155934275.1">
    <property type="nucleotide sequence ID" value="NZ_WODC01000005.1"/>
</dbReference>
<dbReference type="Gene3D" id="3.40.50.150">
    <property type="entry name" value="Vaccinia Virus protein VP39"/>
    <property type="match status" value="1"/>
</dbReference>
<dbReference type="GO" id="GO:0009234">
    <property type="term" value="P:menaquinone biosynthetic process"/>
    <property type="evidence" value="ECO:0007669"/>
    <property type="project" value="UniProtKB-UniRule"/>
</dbReference>
<name>A0A7K1KNZ7_9BACT</name>
<evidence type="ECO:0000256" key="5">
    <source>
        <dbReference type="HAMAP-Rule" id="MF_01813"/>
    </source>
</evidence>
<dbReference type="EC" id="2.1.1.163" evidence="5"/>
<dbReference type="UniPathway" id="UPA00079">
    <property type="reaction ID" value="UER00169"/>
</dbReference>
<keyword evidence="1 5" id="KW-0474">Menaquinone biosynthesis</keyword>
<feature type="binding site" evidence="5">
    <location>
        <position position="91"/>
    </location>
    <ligand>
        <name>S-adenosyl-L-methionine</name>
        <dbReference type="ChEBI" id="CHEBI:59789"/>
    </ligand>
</feature>
<dbReference type="GO" id="GO:0043770">
    <property type="term" value="F:demethylmenaquinone methyltransferase activity"/>
    <property type="evidence" value="ECO:0007669"/>
    <property type="project" value="UniProtKB-UniRule"/>
</dbReference>
<dbReference type="PANTHER" id="PTHR43591">
    <property type="entry name" value="METHYLTRANSFERASE"/>
    <property type="match status" value="1"/>
</dbReference>
<protein>
    <recommendedName>
        <fullName evidence="5">Demethylmenaquinone methyltransferase</fullName>
        <ecNumber evidence="5">2.1.1.163</ecNumber>
    </recommendedName>
</protein>
<dbReference type="UniPathway" id="UPA00232"/>